<feature type="chain" id="PRO_5022272767" description="Urocanate reductase" evidence="5">
    <location>
        <begin position="24"/>
        <end position="580"/>
    </location>
</feature>
<organism evidence="7 8">
    <name type="scientific">Turicimonas muris</name>
    <dbReference type="NCBI Taxonomy" id="1796652"/>
    <lineage>
        <taxon>Bacteria</taxon>
        <taxon>Pseudomonadati</taxon>
        <taxon>Pseudomonadota</taxon>
        <taxon>Betaproteobacteria</taxon>
        <taxon>Burkholderiales</taxon>
        <taxon>Sutterellaceae</taxon>
        <taxon>Turicimonas</taxon>
    </lineage>
</organism>
<name>A0A227KRN7_9BURK</name>
<reference evidence="8" key="1">
    <citation type="submission" date="2017-05" db="EMBL/GenBank/DDBJ databases">
        <title>Improved OligoMM genomes.</title>
        <authorList>
            <person name="Garzetti D."/>
        </authorList>
    </citation>
    <scope>NUCLEOTIDE SEQUENCE [LARGE SCALE GENOMIC DNA]</scope>
    <source>
        <strain evidence="8">YL45</strain>
    </source>
</reference>
<dbReference type="InterPro" id="IPR007329">
    <property type="entry name" value="FMN-bd"/>
</dbReference>
<dbReference type="NCBIfam" id="TIGR01813">
    <property type="entry name" value="flavo_cyto_c"/>
    <property type="match status" value="1"/>
</dbReference>
<dbReference type="InterPro" id="IPR027477">
    <property type="entry name" value="Succ_DH/fumarate_Rdtase_cat_sf"/>
</dbReference>
<dbReference type="SUPFAM" id="SSF56425">
    <property type="entry name" value="Succinate dehydrogenase/fumarate reductase flavoprotein, catalytic domain"/>
    <property type="match status" value="1"/>
</dbReference>
<proteinExistence type="inferred from homology"/>
<dbReference type="GeneID" id="78363369"/>
<dbReference type="Pfam" id="PF00890">
    <property type="entry name" value="FAD_binding_2"/>
    <property type="match status" value="1"/>
</dbReference>
<keyword evidence="8" id="KW-1185">Reference proteome</keyword>
<dbReference type="Gene3D" id="3.50.50.60">
    <property type="entry name" value="FAD/NAD(P)-binding domain"/>
    <property type="match status" value="1"/>
</dbReference>
<dbReference type="PANTHER" id="PTHR43400:SF7">
    <property type="entry name" value="FAD-DEPENDENT OXIDOREDUCTASE 2 FAD BINDING DOMAIN-CONTAINING PROTEIN"/>
    <property type="match status" value="1"/>
</dbReference>
<dbReference type="Proteomes" id="UP000214610">
    <property type="component" value="Unassembled WGS sequence"/>
</dbReference>
<protein>
    <recommendedName>
        <fullName evidence="5">Urocanate reductase</fullName>
        <ecNumber evidence="5">1.3.99.33</ecNumber>
    </recommendedName>
</protein>
<comment type="similarity">
    <text evidence="1 5">Belongs to the FAD-dependent oxidoreductase 2 family. FRD/SDH subfamily.</text>
</comment>
<keyword evidence="2 5" id="KW-0285">Flavoprotein</keyword>
<evidence type="ECO:0000256" key="3">
    <source>
        <dbReference type="ARBA" id="ARBA00022827"/>
    </source>
</evidence>
<comment type="cofactor">
    <cofactor evidence="5">
        <name>FMN</name>
        <dbReference type="ChEBI" id="CHEBI:58210"/>
    </cofactor>
    <text evidence="5">Binds 1 or 2 FMN covalently per subunit.</text>
</comment>
<evidence type="ECO:0000256" key="1">
    <source>
        <dbReference type="ARBA" id="ARBA00008040"/>
    </source>
</evidence>
<dbReference type="InterPro" id="IPR036188">
    <property type="entry name" value="FAD/NAD-bd_sf"/>
</dbReference>
<dbReference type="Gene3D" id="3.90.700.10">
    <property type="entry name" value="Succinate dehydrogenase/fumarate reductase flavoprotein, catalytic domain"/>
    <property type="match status" value="1"/>
</dbReference>
<comment type="caution">
    <text evidence="7">The sequence shown here is derived from an EMBL/GenBank/DDBJ whole genome shotgun (WGS) entry which is preliminary data.</text>
</comment>
<comment type="catalytic activity">
    <reaction evidence="5">
        <text>dihydrourocanate + A = urocanate + AH2</text>
        <dbReference type="Rhea" id="RHEA:36059"/>
        <dbReference type="ChEBI" id="CHEBI:13193"/>
        <dbReference type="ChEBI" id="CHEBI:17499"/>
        <dbReference type="ChEBI" id="CHEBI:27247"/>
        <dbReference type="ChEBI" id="CHEBI:72991"/>
        <dbReference type="EC" id="1.3.99.33"/>
    </reaction>
</comment>
<keyword evidence="3 5" id="KW-0274">FAD</keyword>
<dbReference type="EMBL" id="NHMP01000001">
    <property type="protein sequence ID" value="OXE51161.1"/>
    <property type="molecule type" value="Genomic_DNA"/>
</dbReference>
<dbReference type="Pfam" id="PF04205">
    <property type="entry name" value="FMN_bind"/>
    <property type="match status" value="1"/>
</dbReference>
<sequence length="580" mass="61902">MLKIHPKMLALCVCAASFGFASASEVAFNPGTYEGVATGRNGPIKVEVTVDNHKISAVKVISHKESAGLSDAPMEKIPNEIISNQTLKVDNISGATFSSQGLINACKDALSKASKDISPLLVAPAVAKNSQKPKDEKVDVVVIGSGIAGLTSAIAAHEGGAKVLVLEKQGMLGAGDSMNISTGITAGGTKLIKEKGIQGKTTQDYVDLLMKQAKDKNVPINKENVETYARRGGEVIDWLMDLGVPFGRFQEDKYFHIIKDGSAPGPHIIKALSKEVKKDNIPYRLNSKVVEILSDNGRASGVKVSTPDGDYNVLAKAAIVATGGFSASPELLKRYAPEWMNRPTTGAASLTGDGVKMAQKLGAATASMEQIKVNYLCHPLTAKDGVSLTAITPYTILVNKDGKRFVDENHASINFKSKAMMKQPEHIAYAVVDQTAMDNLKLMRNYVEAGYFVKADTIPELAKKLDVNQEQFISTVDKYIADCKAGLKNDKEFNRKIQYPMIKPPYYAALVTPSMQSTYGGLKTNTKAEVLDQKGKVIPGLYAAGAASGHEAYANEVGFAAIIGLTYGKIAGENAAASLK</sequence>
<dbReference type="InterPro" id="IPR010960">
    <property type="entry name" value="Flavocytochrome_c"/>
</dbReference>
<evidence type="ECO:0000313" key="8">
    <source>
        <dbReference type="Proteomes" id="UP000214610"/>
    </source>
</evidence>
<dbReference type="GO" id="GO:0016491">
    <property type="term" value="F:oxidoreductase activity"/>
    <property type="evidence" value="ECO:0007669"/>
    <property type="project" value="UniProtKB-KW"/>
</dbReference>
<dbReference type="PANTHER" id="PTHR43400">
    <property type="entry name" value="FUMARATE REDUCTASE"/>
    <property type="match status" value="1"/>
</dbReference>
<dbReference type="RefSeq" id="WP_084081417.1">
    <property type="nucleotide sequence ID" value="NZ_CAMVZA010000063.1"/>
</dbReference>
<feature type="domain" description="FMN-binding" evidence="6">
    <location>
        <begin position="39"/>
        <end position="113"/>
    </location>
</feature>
<dbReference type="Gene3D" id="3.90.1010.20">
    <property type="match status" value="1"/>
</dbReference>
<dbReference type="EC" id="1.3.99.33" evidence="5"/>
<evidence type="ECO:0000256" key="4">
    <source>
        <dbReference type="ARBA" id="ARBA00023002"/>
    </source>
</evidence>
<dbReference type="SUPFAM" id="SSF51905">
    <property type="entry name" value="FAD/NAD(P)-binding domain"/>
    <property type="match status" value="1"/>
</dbReference>
<dbReference type="GO" id="GO:0016020">
    <property type="term" value="C:membrane"/>
    <property type="evidence" value="ECO:0007669"/>
    <property type="project" value="InterPro"/>
</dbReference>
<dbReference type="AlphaFoldDB" id="A0A227KRN7"/>
<keyword evidence="4 5" id="KW-0560">Oxidoreductase</keyword>
<accession>A0A227KRN7</accession>
<evidence type="ECO:0000313" key="7">
    <source>
        <dbReference type="EMBL" id="OXE51161.1"/>
    </source>
</evidence>
<feature type="signal peptide" evidence="5">
    <location>
        <begin position="1"/>
        <end position="23"/>
    </location>
</feature>
<comment type="cofactor">
    <cofactor evidence="5">
        <name>FAD</name>
        <dbReference type="ChEBI" id="CHEBI:57692"/>
    </cofactor>
    <text evidence="5">Binds 1 FAD per subunit.</text>
</comment>
<keyword evidence="5" id="KW-0732">Signal</keyword>
<dbReference type="GO" id="GO:0010181">
    <property type="term" value="F:FMN binding"/>
    <property type="evidence" value="ECO:0007669"/>
    <property type="project" value="InterPro"/>
</dbReference>
<dbReference type="InterPro" id="IPR050315">
    <property type="entry name" value="FAD-oxidoreductase_2"/>
</dbReference>
<dbReference type="InterPro" id="IPR003953">
    <property type="entry name" value="FAD-dep_OxRdtase_2_FAD-bd"/>
</dbReference>
<gene>
    <name evidence="7" type="ORF">ADH67_02390</name>
</gene>
<evidence type="ECO:0000256" key="5">
    <source>
        <dbReference type="RuleBase" id="RU366062"/>
    </source>
</evidence>
<dbReference type="SMART" id="SM00900">
    <property type="entry name" value="FMN_bind"/>
    <property type="match status" value="1"/>
</dbReference>
<evidence type="ECO:0000259" key="6">
    <source>
        <dbReference type="SMART" id="SM00900"/>
    </source>
</evidence>
<evidence type="ECO:0000256" key="2">
    <source>
        <dbReference type="ARBA" id="ARBA00022630"/>
    </source>
</evidence>